<feature type="region of interest" description="Disordered" evidence="5">
    <location>
        <begin position="347"/>
        <end position="451"/>
    </location>
</feature>
<evidence type="ECO:0000256" key="1">
    <source>
        <dbReference type="ARBA" id="ARBA00022553"/>
    </source>
</evidence>
<evidence type="ECO:0000313" key="8">
    <source>
        <dbReference type="Proteomes" id="UP000694383"/>
    </source>
</evidence>
<dbReference type="Gene3D" id="3.30.40.10">
    <property type="entry name" value="Zinc/RING finger domain, C3HC4 (zinc finger)"/>
    <property type="match status" value="1"/>
</dbReference>
<evidence type="ECO:0000313" key="7">
    <source>
        <dbReference type="Ensembl" id="ENSOSIP00000015720.1"/>
    </source>
</evidence>
<organism evidence="7 8">
    <name type="scientific">Oryzias sinensis</name>
    <name type="common">Chinese medaka</name>
    <dbReference type="NCBI Taxonomy" id="183150"/>
    <lineage>
        <taxon>Eukaryota</taxon>
        <taxon>Metazoa</taxon>
        <taxon>Chordata</taxon>
        <taxon>Craniata</taxon>
        <taxon>Vertebrata</taxon>
        <taxon>Euteleostomi</taxon>
        <taxon>Actinopterygii</taxon>
        <taxon>Neopterygii</taxon>
        <taxon>Teleostei</taxon>
        <taxon>Neoteleostei</taxon>
        <taxon>Acanthomorphata</taxon>
        <taxon>Ovalentaria</taxon>
        <taxon>Atherinomorphae</taxon>
        <taxon>Beloniformes</taxon>
        <taxon>Adrianichthyidae</taxon>
        <taxon>Oryziinae</taxon>
        <taxon>Oryzias</taxon>
    </lineage>
</organism>
<feature type="compositionally biased region" description="Low complexity" evidence="5">
    <location>
        <begin position="72"/>
        <end position="88"/>
    </location>
</feature>
<evidence type="ECO:0000256" key="3">
    <source>
        <dbReference type="ARBA" id="ARBA00022771"/>
    </source>
</evidence>
<feature type="compositionally biased region" description="Polar residues" evidence="5">
    <location>
        <begin position="268"/>
        <end position="285"/>
    </location>
</feature>
<dbReference type="GO" id="GO:0005634">
    <property type="term" value="C:nucleus"/>
    <property type="evidence" value="ECO:0007669"/>
    <property type="project" value="TreeGrafter"/>
</dbReference>
<feature type="region of interest" description="Disordered" evidence="5">
    <location>
        <begin position="268"/>
        <end position="316"/>
    </location>
</feature>
<dbReference type="InterPro" id="IPR034732">
    <property type="entry name" value="EPHD"/>
</dbReference>
<feature type="domain" description="PHD-type" evidence="6">
    <location>
        <begin position="533"/>
        <end position="673"/>
    </location>
</feature>
<keyword evidence="1" id="KW-0597">Phosphoprotein</keyword>
<dbReference type="GO" id="GO:0008270">
    <property type="term" value="F:zinc ion binding"/>
    <property type="evidence" value="ECO:0007669"/>
    <property type="project" value="UniProtKB-KW"/>
</dbReference>
<evidence type="ECO:0000256" key="2">
    <source>
        <dbReference type="ARBA" id="ARBA00022723"/>
    </source>
</evidence>
<proteinExistence type="predicted"/>
<sequence>MFVCLCRCLFVDTDVSLFTPAVMEVSPQDPVAMAMDLSKGFSSLSRSHAEAVDLAKKPEWYHRRPPSCTADSAPPYRSRASSSYSLLSTQPGGAVHCRDMEESPEDLRGYMNSTLAPRLDLYHDGARGDLWHAGFYGTDRSGGTAPESTGGEESDSGSDVIFLVSSPKERLLCGSFIQDGVRHMVEPLSPAASSLDEGRGCFLLPQHMSSPSADTSYSEDSSDSSVDIPVRHARPTVLLSDFRAAYANRADSADASSDDSDVIEVSVTNGNRETPESCQSTQNGEVGSPQEEVHHRLRTRKVASERPPTRGAVLRRSLKRRVKNVAVGIYNESCDSDKLMEYALKLSSSEDSDPPDLPQSSVCGSEESDRADAETPQRKQRPPGNASRSKNRTPKAPLMQRNLLEKDEQRLKQKVPPPQNHDFCKRTKPPSRRKRKRRSLSGPPAPFPLEEPEIQLKYAKTKGERKHRRSSFCPFVHMEPRRCRVVNYEEEEEPRSSRGAPPLPAAASLSGFLPSSSCFQLGRHSSAGGFQAAPLCCLCGQTANATNLGDLHGPYCPAGPAKDCEEHRDGCVDGAAAEGSHPPTDGPLNPEERWIHEDCGIWSAGVFLVRGKLYGLEEAARLARETVCSACQKTGAVVGCFQKGCSRSYHYPCALQSGTGHVTAGGARSHRRRAAGAHRLLSASQAASSTRRTSPCDVRDTRIKRQQLQTGNAEDDTESKENSSDLLRVCRSSETPPPLKRPAERAHGERLPRRPL</sequence>
<reference evidence="7" key="1">
    <citation type="submission" date="2025-08" db="UniProtKB">
        <authorList>
            <consortium name="Ensembl"/>
        </authorList>
    </citation>
    <scope>IDENTIFICATION</scope>
</reference>
<reference evidence="7" key="2">
    <citation type="submission" date="2025-09" db="UniProtKB">
        <authorList>
            <consortium name="Ensembl"/>
        </authorList>
    </citation>
    <scope>IDENTIFICATION</scope>
</reference>
<keyword evidence="3" id="KW-0863">Zinc-finger</keyword>
<dbReference type="Ensembl" id="ENSOSIT00000016621.1">
    <property type="protein sequence ID" value="ENSOSIP00000015720.1"/>
    <property type="gene ID" value="ENSOSIG00000008745.1"/>
</dbReference>
<feature type="compositionally biased region" description="Basic residues" evidence="5">
    <location>
        <begin position="426"/>
        <end position="439"/>
    </location>
</feature>
<dbReference type="PROSITE" id="PS51805">
    <property type="entry name" value="EPHD"/>
    <property type="match status" value="1"/>
</dbReference>
<evidence type="ECO:0000256" key="5">
    <source>
        <dbReference type="SAM" id="MobiDB-lite"/>
    </source>
</evidence>
<dbReference type="GeneTree" id="ENSGT00940000156922"/>
<keyword evidence="4" id="KW-0862">Zinc</keyword>
<protein>
    <recommendedName>
        <fullName evidence="6">PHD-type domain-containing protein</fullName>
    </recommendedName>
</protein>
<dbReference type="PANTHER" id="PTHR14955">
    <property type="entry name" value="RETINOIC ACID INDUCED 1/TRANSCRIPTION FACTOR 20"/>
    <property type="match status" value="1"/>
</dbReference>
<evidence type="ECO:0000256" key="4">
    <source>
        <dbReference type="ARBA" id="ARBA00022833"/>
    </source>
</evidence>
<keyword evidence="8" id="KW-1185">Reference proteome</keyword>
<name>A0A8C7XPR8_9TELE</name>
<feature type="compositionally biased region" description="Basic and acidic residues" evidence="5">
    <location>
        <begin position="367"/>
        <end position="377"/>
    </location>
</feature>
<feature type="compositionally biased region" description="Basic and acidic residues" evidence="5">
    <location>
        <begin position="741"/>
        <end position="756"/>
    </location>
</feature>
<feature type="region of interest" description="Disordered" evidence="5">
    <location>
        <begin position="677"/>
        <end position="756"/>
    </location>
</feature>
<feature type="region of interest" description="Disordered" evidence="5">
    <location>
        <begin position="206"/>
        <end position="227"/>
    </location>
</feature>
<feature type="region of interest" description="Disordered" evidence="5">
    <location>
        <begin position="63"/>
        <end position="95"/>
    </location>
</feature>
<dbReference type="InterPro" id="IPR013083">
    <property type="entry name" value="Znf_RING/FYVE/PHD"/>
</dbReference>
<accession>A0A8C7XPR8</accession>
<evidence type="ECO:0000259" key="6">
    <source>
        <dbReference type="PROSITE" id="PS51805"/>
    </source>
</evidence>
<dbReference type="PANTHER" id="PTHR14955:SF8">
    <property type="entry name" value="SI:CH211-165G14.1-RELATED"/>
    <property type="match status" value="1"/>
</dbReference>
<dbReference type="Proteomes" id="UP000694383">
    <property type="component" value="Unplaced"/>
</dbReference>
<dbReference type="Pfam" id="PF13771">
    <property type="entry name" value="zf-HC5HC2H"/>
    <property type="match status" value="1"/>
</dbReference>
<feature type="compositionally biased region" description="Low complexity" evidence="5">
    <location>
        <begin position="677"/>
        <end position="693"/>
    </location>
</feature>
<dbReference type="AlphaFoldDB" id="A0A8C7XPR8"/>
<keyword evidence="2" id="KW-0479">Metal-binding</keyword>
<dbReference type="InterPro" id="IPR052440">
    <property type="entry name" value="Trans_Reg/Chrom_Remod"/>
</dbReference>
<dbReference type="GO" id="GO:0006357">
    <property type="term" value="P:regulation of transcription by RNA polymerase II"/>
    <property type="evidence" value="ECO:0007669"/>
    <property type="project" value="TreeGrafter"/>
</dbReference>
<feature type="compositionally biased region" description="Low complexity" evidence="5">
    <location>
        <begin position="209"/>
        <end position="227"/>
    </location>
</feature>